<dbReference type="Proteomes" id="UP001197770">
    <property type="component" value="Unassembled WGS sequence"/>
</dbReference>
<comment type="caution">
    <text evidence="1">The sequence shown here is derived from an EMBL/GenBank/DDBJ whole genome shotgun (WGS) entry which is preliminary data.</text>
</comment>
<proteinExistence type="predicted"/>
<organism evidence="1 2">
    <name type="scientific">Leeuwenhoekiella parthenopeia</name>
    <dbReference type="NCBI Taxonomy" id="2890320"/>
    <lineage>
        <taxon>Bacteria</taxon>
        <taxon>Pseudomonadati</taxon>
        <taxon>Bacteroidota</taxon>
        <taxon>Flavobacteriia</taxon>
        <taxon>Flavobacteriales</taxon>
        <taxon>Flavobacteriaceae</taxon>
        <taxon>Leeuwenhoekiella</taxon>
    </lineage>
</organism>
<name>A0ABS8GV01_9FLAO</name>
<keyword evidence="2" id="KW-1185">Reference proteome</keyword>
<accession>A0ABS8GV01</accession>
<protein>
    <submittedName>
        <fullName evidence="1">Uncharacterized protein</fullName>
    </submittedName>
</protein>
<gene>
    <name evidence="1" type="ORF">LLW17_11325</name>
</gene>
<dbReference type="EMBL" id="JAJGMW010000014">
    <property type="protein sequence ID" value="MCC4213313.1"/>
    <property type="molecule type" value="Genomic_DNA"/>
</dbReference>
<reference evidence="1 2" key="1">
    <citation type="submission" date="2021-11" db="EMBL/GenBank/DDBJ databases">
        <title>Seasonal and diel survey of microbial diversity of the Tyrrhenian coast.</title>
        <authorList>
            <person name="Gattoni G."/>
            <person name="Corral P."/>
        </authorList>
    </citation>
    <scope>NUCLEOTIDE SEQUENCE [LARGE SCALE GENOMIC DNA]</scope>
    <source>
        <strain evidence="1 2">Mr9</strain>
    </source>
</reference>
<sequence>MKKLLIIAFIFCYSLKGFTQDYNDLGNFKFETLESYKTAEPKVLEAANYLFENPSNIAELKRVNAIRYIINWMQGTPDYTFEISSEATDLAKGNSDLLSLYMAAMTKVVLDNPDIVLTNKEIYDRSEELLISYCAKPENSIKPSRKIKKLMKSQ</sequence>
<evidence type="ECO:0000313" key="1">
    <source>
        <dbReference type="EMBL" id="MCC4213313.1"/>
    </source>
</evidence>
<evidence type="ECO:0000313" key="2">
    <source>
        <dbReference type="Proteomes" id="UP001197770"/>
    </source>
</evidence>
<dbReference type="RefSeq" id="WP_228230377.1">
    <property type="nucleotide sequence ID" value="NZ_JAJGMW010000014.1"/>
</dbReference>